<accession>A0A7Z0PG07</accession>
<protein>
    <recommendedName>
        <fullName evidence="4">LPXTG cell wall anchor domain-containing protein</fullName>
    </recommendedName>
</protein>
<comment type="caution">
    <text evidence="2">The sequence shown here is derived from an EMBL/GenBank/DDBJ whole genome shotgun (WGS) entry which is preliminary data.</text>
</comment>
<evidence type="ECO:0000313" key="2">
    <source>
        <dbReference type="EMBL" id="NYV28081.1"/>
    </source>
</evidence>
<keyword evidence="1" id="KW-0812">Transmembrane</keyword>
<gene>
    <name evidence="2" type="ORF">HP397_04540</name>
</gene>
<evidence type="ECO:0000256" key="1">
    <source>
        <dbReference type="SAM" id="Phobius"/>
    </source>
</evidence>
<proteinExistence type="predicted"/>
<dbReference type="AlphaFoldDB" id="A0A7Z0PG07"/>
<dbReference type="RefSeq" id="WP_180136174.1">
    <property type="nucleotide sequence ID" value="NZ_JABMKT010000020.1"/>
</dbReference>
<feature type="transmembrane region" description="Helical" evidence="1">
    <location>
        <begin position="25"/>
        <end position="43"/>
    </location>
</feature>
<keyword evidence="1" id="KW-1133">Transmembrane helix</keyword>
<dbReference type="EMBL" id="JABMKT010000020">
    <property type="protein sequence ID" value="NYV28081.1"/>
    <property type="molecule type" value="Genomic_DNA"/>
</dbReference>
<name>A0A7Z0PG07_9FUSO</name>
<keyword evidence="1" id="KW-0472">Membrane</keyword>
<reference evidence="2 3" key="1">
    <citation type="submission" date="2020-05" db="EMBL/GenBank/DDBJ databases">
        <title>Streptobacillus felis strain LHL191014123.</title>
        <authorList>
            <person name="Fawzy A."/>
            <person name="Rau J."/>
            <person name="Risse K."/>
            <person name="Schauerte N."/>
            <person name="Geiger C."/>
            <person name="Blom J."/>
            <person name="Imirzalioglu C."/>
            <person name="Falgenhauer J."/>
            <person name="Bach A."/>
            <person name="Herden C."/>
            <person name="Eisenberg T."/>
        </authorList>
    </citation>
    <scope>NUCLEOTIDE SEQUENCE [LARGE SCALE GENOMIC DNA]</scope>
    <source>
        <strain evidence="2 3">LHL191014123</strain>
    </source>
</reference>
<sequence>MKSWPMFIITLGTIAIATYPLNNQLINLLMGLTLIVLGIIFLIRGNKK</sequence>
<keyword evidence="3" id="KW-1185">Reference proteome</keyword>
<evidence type="ECO:0000313" key="3">
    <source>
        <dbReference type="Proteomes" id="UP000526184"/>
    </source>
</evidence>
<organism evidence="2 3">
    <name type="scientific">Streptobacillus felis</name>
    <dbReference type="NCBI Taxonomy" id="1384509"/>
    <lineage>
        <taxon>Bacteria</taxon>
        <taxon>Fusobacteriati</taxon>
        <taxon>Fusobacteriota</taxon>
        <taxon>Fusobacteriia</taxon>
        <taxon>Fusobacteriales</taxon>
        <taxon>Leptotrichiaceae</taxon>
        <taxon>Streptobacillus</taxon>
    </lineage>
</organism>
<evidence type="ECO:0008006" key="4">
    <source>
        <dbReference type="Google" id="ProtNLM"/>
    </source>
</evidence>
<dbReference type="Proteomes" id="UP000526184">
    <property type="component" value="Unassembled WGS sequence"/>
</dbReference>